<name>A0A8T6RBS2_9MICO</name>
<comment type="caution">
    <text evidence="2">The sequence shown here is derived from an EMBL/GenBank/DDBJ whole genome shotgun (WGS) entry which is preliminary data.</text>
</comment>
<dbReference type="GO" id="GO:0051287">
    <property type="term" value="F:NAD binding"/>
    <property type="evidence" value="ECO:0007669"/>
    <property type="project" value="InterPro"/>
</dbReference>
<dbReference type="Pfam" id="PF00389">
    <property type="entry name" value="2-Hacid_dh"/>
    <property type="match status" value="1"/>
</dbReference>
<evidence type="ECO:0000313" key="3">
    <source>
        <dbReference type="Proteomes" id="UP000287866"/>
    </source>
</evidence>
<dbReference type="SUPFAM" id="SSF52283">
    <property type="entry name" value="Formate/glycerate dehydrogenase catalytic domain-like"/>
    <property type="match status" value="1"/>
</dbReference>
<proteinExistence type="predicted"/>
<keyword evidence="3" id="KW-1185">Reference proteome</keyword>
<feature type="domain" description="D-isomer specific 2-hydroxyacid dehydrogenase catalytic" evidence="1">
    <location>
        <begin position="4"/>
        <end position="70"/>
    </location>
</feature>
<feature type="non-terminal residue" evidence="2">
    <location>
        <position position="70"/>
    </location>
</feature>
<dbReference type="EMBL" id="SAYU02000120">
    <property type="protein sequence ID" value="NHA70275.1"/>
    <property type="molecule type" value="Genomic_DNA"/>
</dbReference>
<reference evidence="2" key="1">
    <citation type="submission" date="2020-03" db="EMBL/GenBank/DDBJ databases">
        <title>Phycicoccus flavus sp. nov., a novel endophytic actinobacterium isolated from branch of Kandelia candel.</title>
        <authorList>
            <person name="Tuo L."/>
        </authorList>
    </citation>
    <scope>NUCLEOTIDE SEQUENCE</scope>
    <source>
        <strain evidence="2">CMS6Z-2</strain>
    </source>
</reference>
<dbReference type="AlphaFoldDB" id="A0A8T6RBS2"/>
<dbReference type="GO" id="GO:0016616">
    <property type="term" value="F:oxidoreductase activity, acting on the CH-OH group of donors, NAD or NADP as acceptor"/>
    <property type="evidence" value="ECO:0007669"/>
    <property type="project" value="InterPro"/>
</dbReference>
<accession>A0A8T6RBS2</accession>
<protein>
    <submittedName>
        <fullName evidence="2">D-glycerate dehydrogenase</fullName>
    </submittedName>
</protein>
<evidence type="ECO:0000313" key="2">
    <source>
        <dbReference type="EMBL" id="NHA70275.1"/>
    </source>
</evidence>
<dbReference type="Gene3D" id="3.40.50.720">
    <property type="entry name" value="NAD(P)-binding Rossmann-like Domain"/>
    <property type="match status" value="1"/>
</dbReference>
<dbReference type="InterPro" id="IPR006139">
    <property type="entry name" value="D-isomer_2_OHA_DH_cat_dom"/>
</dbReference>
<gene>
    <name evidence="2" type="ORF">EPD83_019805</name>
</gene>
<organism evidence="2 3">
    <name type="scientific">Phycicoccus flavus</name>
    <dbReference type="NCBI Taxonomy" id="2502783"/>
    <lineage>
        <taxon>Bacteria</taxon>
        <taxon>Bacillati</taxon>
        <taxon>Actinomycetota</taxon>
        <taxon>Actinomycetes</taxon>
        <taxon>Micrococcales</taxon>
        <taxon>Intrasporangiaceae</taxon>
        <taxon>Phycicoccus</taxon>
    </lineage>
</organism>
<evidence type="ECO:0000259" key="1">
    <source>
        <dbReference type="Pfam" id="PF00389"/>
    </source>
</evidence>
<dbReference type="Proteomes" id="UP000287866">
    <property type="component" value="Unassembled WGS sequence"/>
</dbReference>
<sequence length="70" mass="7371">MARVVVLSRLPGDAVERLRGAHDVDYRDVDAAVPPEELPDVVAGAEAVVVTLGHRVDAAFLDAAGPDLRV</sequence>